<feature type="domain" description="Major facilitator superfamily (MFS) profile" evidence="8">
    <location>
        <begin position="31"/>
        <end position="344"/>
    </location>
</feature>
<dbReference type="InterPro" id="IPR011701">
    <property type="entry name" value="MFS"/>
</dbReference>
<keyword evidence="5 7" id="KW-0472">Membrane</keyword>
<comment type="subcellular location">
    <subcellularLocation>
        <location evidence="1">Cell membrane</location>
        <topology evidence="1">Multi-pass membrane protein</topology>
    </subcellularLocation>
</comment>
<dbReference type="Pfam" id="PF07690">
    <property type="entry name" value="MFS_1"/>
    <property type="match status" value="1"/>
</dbReference>
<feature type="transmembrane region" description="Helical" evidence="7">
    <location>
        <begin position="248"/>
        <end position="266"/>
    </location>
</feature>
<keyword evidence="4 7" id="KW-1133">Transmembrane helix</keyword>
<proteinExistence type="predicted"/>
<dbReference type="GO" id="GO:0005886">
    <property type="term" value="C:plasma membrane"/>
    <property type="evidence" value="ECO:0007669"/>
    <property type="project" value="UniProtKB-SubCell"/>
</dbReference>
<dbReference type="Proteomes" id="UP001165135">
    <property type="component" value="Unassembled WGS sequence"/>
</dbReference>
<evidence type="ECO:0000256" key="2">
    <source>
        <dbReference type="ARBA" id="ARBA00022448"/>
    </source>
</evidence>
<dbReference type="EMBL" id="BSTJ01000006">
    <property type="protein sequence ID" value="GLY76542.1"/>
    <property type="molecule type" value="Genomic_DNA"/>
</dbReference>
<dbReference type="PROSITE" id="PS50850">
    <property type="entry name" value="MFS"/>
    <property type="match status" value="1"/>
</dbReference>
<dbReference type="Gene3D" id="1.20.1720.10">
    <property type="entry name" value="Multidrug resistance protein D"/>
    <property type="match status" value="1"/>
</dbReference>
<evidence type="ECO:0000256" key="4">
    <source>
        <dbReference type="ARBA" id="ARBA00022989"/>
    </source>
</evidence>
<gene>
    <name evidence="9" type="ORF">Airi01_048090</name>
</gene>
<comment type="caution">
    <text evidence="9">The sequence shown here is derived from an EMBL/GenBank/DDBJ whole genome shotgun (WGS) entry which is preliminary data.</text>
</comment>
<feature type="transmembrane region" description="Helical" evidence="7">
    <location>
        <begin position="155"/>
        <end position="173"/>
    </location>
</feature>
<dbReference type="InterPro" id="IPR036259">
    <property type="entry name" value="MFS_trans_sf"/>
</dbReference>
<organism evidence="9 10">
    <name type="scientific">Actinoallomurus iriomotensis</name>
    <dbReference type="NCBI Taxonomy" id="478107"/>
    <lineage>
        <taxon>Bacteria</taxon>
        <taxon>Bacillati</taxon>
        <taxon>Actinomycetota</taxon>
        <taxon>Actinomycetes</taxon>
        <taxon>Streptosporangiales</taxon>
        <taxon>Thermomonosporaceae</taxon>
        <taxon>Actinoallomurus</taxon>
    </lineage>
</organism>
<name>A0A9W6RM45_9ACTN</name>
<feature type="transmembrane region" description="Helical" evidence="7">
    <location>
        <begin position="122"/>
        <end position="143"/>
    </location>
</feature>
<feature type="transmembrane region" description="Helical" evidence="7">
    <location>
        <begin position="185"/>
        <end position="205"/>
    </location>
</feature>
<feature type="transmembrane region" description="Helical" evidence="7">
    <location>
        <begin position="217"/>
        <end position="236"/>
    </location>
</feature>
<dbReference type="InterPro" id="IPR020846">
    <property type="entry name" value="MFS_dom"/>
</dbReference>
<reference evidence="9" key="1">
    <citation type="submission" date="2023-03" db="EMBL/GenBank/DDBJ databases">
        <title>Actinoallomurus iriomotensis NBRC 103681.</title>
        <authorList>
            <person name="Ichikawa N."/>
            <person name="Sato H."/>
            <person name="Tonouchi N."/>
        </authorList>
    </citation>
    <scope>NUCLEOTIDE SEQUENCE</scope>
    <source>
        <strain evidence="9">NBRC 103681</strain>
    </source>
</reference>
<dbReference type="PANTHER" id="PTHR42718:SF9">
    <property type="entry name" value="MAJOR FACILITATOR SUPERFAMILY MULTIDRUG TRANSPORTER MFSC"/>
    <property type="match status" value="1"/>
</dbReference>
<keyword evidence="3 7" id="KW-0812">Transmembrane</keyword>
<feature type="transmembrane region" description="Helical" evidence="7">
    <location>
        <begin position="67"/>
        <end position="85"/>
    </location>
</feature>
<evidence type="ECO:0000259" key="8">
    <source>
        <dbReference type="PROSITE" id="PS50850"/>
    </source>
</evidence>
<feature type="transmembrane region" description="Helical" evidence="7">
    <location>
        <begin position="97"/>
        <end position="116"/>
    </location>
</feature>
<evidence type="ECO:0000313" key="10">
    <source>
        <dbReference type="Proteomes" id="UP001165135"/>
    </source>
</evidence>
<sequence>MTRSAPQSRRRGRPESQAPPSDRLDPALIRLALTLMLGSAASGMDTTITNVAIAPLARHFDAPVTSIQWVNTAYLLALSMVIPLTGWSIERFGARRMWLFSLATFLGGSVLCAAAWSVGSLVTFRVLQGLGGGMLLPLARTILAQAAGRERMGRAMVFVAVPGSFAPAFGPVIGGLLIDELSWRWAFYINIPICLFGLLMAWWTVPADGPRQATARLDGLGLLLLSPALAALMYGLSEAGNRGSLTGGAVPVALAIMAWPSWWPTWSTRYAPGSRPSSTYGCSGSGPSARPPPCCSCWAGRCSGRCSSCRSTTSSRVAPVCCTPGCCWRPARWARPWACCSSAS</sequence>
<evidence type="ECO:0000256" key="1">
    <source>
        <dbReference type="ARBA" id="ARBA00004651"/>
    </source>
</evidence>
<keyword evidence="2" id="KW-0813">Transport</keyword>
<evidence type="ECO:0000256" key="5">
    <source>
        <dbReference type="ARBA" id="ARBA00023136"/>
    </source>
</evidence>
<feature type="region of interest" description="Disordered" evidence="6">
    <location>
        <begin position="1"/>
        <end position="23"/>
    </location>
</feature>
<dbReference type="PANTHER" id="PTHR42718">
    <property type="entry name" value="MAJOR FACILITATOR SUPERFAMILY MULTIDRUG TRANSPORTER MFSC"/>
    <property type="match status" value="1"/>
</dbReference>
<evidence type="ECO:0000256" key="7">
    <source>
        <dbReference type="SAM" id="Phobius"/>
    </source>
</evidence>
<protein>
    <recommendedName>
        <fullName evidence="8">Major facilitator superfamily (MFS) profile domain-containing protein</fullName>
    </recommendedName>
</protein>
<dbReference type="SUPFAM" id="SSF103473">
    <property type="entry name" value="MFS general substrate transporter"/>
    <property type="match status" value="1"/>
</dbReference>
<accession>A0A9W6RM45</accession>
<dbReference type="GO" id="GO:0022857">
    <property type="term" value="F:transmembrane transporter activity"/>
    <property type="evidence" value="ECO:0007669"/>
    <property type="project" value="InterPro"/>
</dbReference>
<dbReference type="AlphaFoldDB" id="A0A9W6RM45"/>
<evidence type="ECO:0000313" key="9">
    <source>
        <dbReference type="EMBL" id="GLY76542.1"/>
    </source>
</evidence>
<evidence type="ECO:0000256" key="6">
    <source>
        <dbReference type="SAM" id="MobiDB-lite"/>
    </source>
</evidence>
<evidence type="ECO:0000256" key="3">
    <source>
        <dbReference type="ARBA" id="ARBA00022692"/>
    </source>
</evidence>